<dbReference type="Gramene" id="MELO3C035722.2.1">
    <property type="protein sequence ID" value="MELO3C035722.2.1"/>
    <property type="gene ID" value="MELO3C035722.2"/>
</dbReference>
<dbReference type="EnsemblPlants" id="MELO3C035722.2.1">
    <property type="protein sequence ID" value="MELO3C035722.2.1"/>
    <property type="gene ID" value="MELO3C035722.2"/>
</dbReference>
<protein>
    <submittedName>
        <fullName evidence="1">Uncharacterized protein</fullName>
    </submittedName>
</protein>
<proteinExistence type="predicted"/>
<name>A0A9I9EMD2_CUCME</name>
<dbReference type="AlphaFoldDB" id="A0A9I9EMD2"/>
<sequence length="69" mass="8126">MKREIYLFRFEPAGGSFKVGKWARDLLSNHFQICINSNLSTLLMHTYSKLPPLYSKLMYFIRGELRPSI</sequence>
<evidence type="ECO:0000313" key="1">
    <source>
        <dbReference type="EnsemblPlants" id="MELO3C035722.2.1"/>
    </source>
</evidence>
<reference evidence="1" key="1">
    <citation type="submission" date="2023-03" db="UniProtKB">
        <authorList>
            <consortium name="EnsemblPlants"/>
        </authorList>
    </citation>
    <scope>IDENTIFICATION</scope>
</reference>
<organism evidence="1">
    <name type="scientific">Cucumis melo</name>
    <name type="common">Muskmelon</name>
    <dbReference type="NCBI Taxonomy" id="3656"/>
    <lineage>
        <taxon>Eukaryota</taxon>
        <taxon>Viridiplantae</taxon>
        <taxon>Streptophyta</taxon>
        <taxon>Embryophyta</taxon>
        <taxon>Tracheophyta</taxon>
        <taxon>Spermatophyta</taxon>
        <taxon>Magnoliopsida</taxon>
        <taxon>eudicotyledons</taxon>
        <taxon>Gunneridae</taxon>
        <taxon>Pentapetalae</taxon>
        <taxon>rosids</taxon>
        <taxon>fabids</taxon>
        <taxon>Cucurbitales</taxon>
        <taxon>Cucurbitaceae</taxon>
        <taxon>Benincaseae</taxon>
        <taxon>Cucumis</taxon>
    </lineage>
</organism>
<accession>A0A9I9EMD2</accession>